<evidence type="ECO:0000313" key="2">
    <source>
        <dbReference type="Proteomes" id="UP000765509"/>
    </source>
</evidence>
<protein>
    <submittedName>
        <fullName evidence="1">Uncharacterized protein</fullName>
    </submittedName>
</protein>
<keyword evidence="2" id="KW-1185">Reference proteome</keyword>
<dbReference type="AlphaFoldDB" id="A0A9Q3E1Y0"/>
<proteinExistence type="predicted"/>
<name>A0A9Q3E1Y0_9BASI</name>
<sequence length="76" mass="8327">MTKASEVAYELLLEHKELSGSKDVPRTIKARLKGKPIATDVTHKGTGPPNWNLQLLKGIQDGQNSYGTHSQRSGKD</sequence>
<gene>
    <name evidence="1" type="ORF">O181_051942</name>
</gene>
<comment type="caution">
    <text evidence="1">The sequence shown here is derived from an EMBL/GenBank/DDBJ whole genome shotgun (WGS) entry which is preliminary data.</text>
</comment>
<dbReference type="EMBL" id="AVOT02022675">
    <property type="protein sequence ID" value="MBW0512227.1"/>
    <property type="molecule type" value="Genomic_DNA"/>
</dbReference>
<reference evidence="1" key="1">
    <citation type="submission" date="2021-03" db="EMBL/GenBank/DDBJ databases">
        <title>Draft genome sequence of rust myrtle Austropuccinia psidii MF-1, a brazilian biotype.</title>
        <authorList>
            <person name="Quecine M.C."/>
            <person name="Pachon D.M.R."/>
            <person name="Bonatelli M.L."/>
            <person name="Correr F.H."/>
            <person name="Franceschini L.M."/>
            <person name="Leite T.F."/>
            <person name="Margarido G.R.A."/>
            <person name="Almeida C.A."/>
            <person name="Ferrarezi J.A."/>
            <person name="Labate C.A."/>
        </authorList>
    </citation>
    <scope>NUCLEOTIDE SEQUENCE</scope>
    <source>
        <strain evidence="1">MF-1</strain>
    </source>
</reference>
<dbReference type="Proteomes" id="UP000765509">
    <property type="component" value="Unassembled WGS sequence"/>
</dbReference>
<organism evidence="1 2">
    <name type="scientific">Austropuccinia psidii MF-1</name>
    <dbReference type="NCBI Taxonomy" id="1389203"/>
    <lineage>
        <taxon>Eukaryota</taxon>
        <taxon>Fungi</taxon>
        <taxon>Dikarya</taxon>
        <taxon>Basidiomycota</taxon>
        <taxon>Pucciniomycotina</taxon>
        <taxon>Pucciniomycetes</taxon>
        <taxon>Pucciniales</taxon>
        <taxon>Sphaerophragmiaceae</taxon>
        <taxon>Austropuccinia</taxon>
    </lineage>
</organism>
<accession>A0A9Q3E1Y0</accession>
<evidence type="ECO:0000313" key="1">
    <source>
        <dbReference type="EMBL" id="MBW0512227.1"/>
    </source>
</evidence>